<evidence type="ECO:0000256" key="10">
    <source>
        <dbReference type="ARBA" id="ARBA00048336"/>
    </source>
</evidence>
<dbReference type="PANTHER" id="PTHR14732">
    <property type="entry name" value="RNA POLYMERASE II SUBUNIT B1 CTD PHOSPHATASE RPAP2-RELATED"/>
    <property type="match status" value="1"/>
</dbReference>
<evidence type="ECO:0000313" key="15">
    <source>
        <dbReference type="EMBL" id="VFQ84884.1"/>
    </source>
</evidence>
<evidence type="ECO:0000256" key="13">
    <source>
        <dbReference type="SAM" id="MobiDB-lite"/>
    </source>
</evidence>
<dbReference type="Gene3D" id="1.25.40.820">
    <property type="match status" value="1"/>
</dbReference>
<evidence type="ECO:0000256" key="7">
    <source>
        <dbReference type="ARBA" id="ARBA00022912"/>
    </source>
</evidence>
<accession>A0A484M8Z0</accession>
<dbReference type="EMBL" id="OOIL02002808">
    <property type="protein sequence ID" value="VFQ84884.1"/>
    <property type="molecule type" value="Genomic_DNA"/>
</dbReference>
<feature type="compositionally biased region" description="Basic residues" evidence="13">
    <location>
        <begin position="192"/>
        <end position="205"/>
    </location>
</feature>
<evidence type="ECO:0000256" key="12">
    <source>
        <dbReference type="RuleBase" id="RU367080"/>
    </source>
</evidence>
<evidence type="ECO:0000259" key="14">
    <source>
        <dbReference type="PROSITE" id="PS51479"/>
    </source>
</evidence>
<feature type="domain" description="RTR1-type" evidence="14">
    <location>
        <begin position="32"/>
        <end position="117"/>
    </location>
</feature>
<dbReference type="GO" id="GO:0008420">
    <property type="term" value="F:RNA polymerase II CTD heptapeptide repeat phosphatase activity"/>
    <property type="evidence" value="ECO:0007669"/>
    <property type="project" value="UniProtKB-UniRule"/>
</dbReference>
<feature type="region of interest" description="Disordered" evidence="13">
    <location>
        <begin position="240"/>
        <end position="290"/>
    </location>
</feature>
<organism evidence="15 16">
    <name type="scientific">Cuscuta campestris</name>
    <dbReference type="NCBI Taxonomy" id="132261"/>
    <lineage>
        <taxon>Eukaryota</taxon>
        <taxon>Viridiplantae</taxon>
        <taxon>Streptophyta</taxon>
        <taxon>Embryophyta</taxon>
        <taxon>Tracheophyta</taxon>
        <taxon>Spermatophyta</taxon>
        <taxon>Magnoliopsida</taxon>
        <taxon>eudicotyledons</taxon>
        <taxon>Gunneridae</taxon>
        <taxon>Pentapetalae</taxon>
        <taxon>asterids</taxon>
        <taxon>lamiids</taxon>
        <taxon>Solanales</taxon>
        <taxon>Convolvulaceae</taxon>
        <taxon>Cuscuteae</taxon>
        <taxon>Cuscuta</taxon>
        <taxon>Cuscuta subgen. Grammica</taxon>
        <taxon>Cuscuta sect. Cleistogrammica</taxon>
    </lineage>
</organism>
<keyword evidence="16" id="KW-1185">Reference proteome</keyword>
<dbReference type="GO" id="GO:0043175">
    <property type="term" value="F:RNA polymerase core enzyme binding"/>
    <property type="evidence" value="ECO:0007669"/>
    <property type="project" value="UniProtKB-UniRule"/>
</dbReference>
<evidence type="ECO:0000256" key="4">
    <source>
        <dbReference type="ARBA" id="ARBA00022771"/>
    </source>
</evidence>
<dbReference type="PROSITE" id="PS51479">
    <property type="entry name" value="ZF_RTR1"/>
    <property type="match status" value="1"/>
</dbReference>
<keyword evidence="6 12" id="KW-0862">Zinc</keyword>
<evidence type="ECO:0000256" key="3">
    <source>
        <dbReference type="ARBA" id="ARBA00022723"/>
    </source>
</evidence>
<evidence type="ECO:0000313" key="16">
    <source>
        <dbReference type="Proteomes" id="UP000595140"/>
    </source>
</evidence>
<protein>
    <recommendedName>
        <fullName evidence="12">RNA polymerase II subunit B1 CTD phosphatase RPAP2 homolog</fullName>
        <ecNumber evidence="12">3.1.3.16</ecNumber>
    </recommendedName>
</protein>
<comment type="similarity">
    <text evidence="2 11 12">Belongs to the RPAP2 family.</text>
</comment>
<dbReference type="InterPro" id="IPR007308">
    <property type="entry name" value="Rtr1/RPAP2_dom"/>
</dbReference>
<evidence type="ECO:0000256" key="8">
    <source>
        <dbReference type="ARBA" id="ARBA00023242"/>
    </source>
</evidence>
<dbReference type="GO" id="GO:0005737">
    <property type="term" value="C:cytoplasm"/>
    <property type="evidence" value="ECO:0007669"/>
    <property type="project" value="TreeGrafter"/>
</dbReference>
<feature type="compositionally biased region" description="Basic and acidic residues" evidence="13">
    <location>
        <begin position="248"/>
        <end position="258"/>
    </location>
</feature>
<dbReference type="PANTHER" id="PTHR14732:SF0">
    <property type="entry name" value="RNA POLYMERASE II SUBUNIT B1 CTD PHOSPHATASE RPAP2-RELATED"/>
    <property type="match status" value="1"/>
</dbReference>
<dbReference type="InterPro" id="IPR039693">
    <property type="entry name" value="Rtr1/RPAP2"/>
</dbReference>
<keyword evidence="8 12" id="KW-0539">Nucleus</keyword>
<comment type="catalytic activity">
    <reaction evidence="10 12">
        <text>O-phospho-L-threonyl-[protein] + H2O = L-threonyl-[protein] + phosphate</text>
        <dbReference type="Rhea" id="RHEA:47004"/>
        <dbReference type="Rhea" id="RHEA-COMP:11060"/>
        <dbReference type="Rhea" id="RHEA-COMP:11605"/>
        <dbReference type="ChEBI" id="CHEBI:15377"/>
        <dbReference type="ChEBI" id="CHEBI:30013"/>
        <dbReference type="ChEBI" id="CHEBI:43474"/>
        <dbReference type="ChEBI" id="CHEBI:61977"/>
        <dbReference type="EC" id="3.1.3.16"/>
    </reaction>
</comment>
<dbReference type="GO" id="GO:0005634">
    <property type="term" value="C:nucleus"/>
    <property type="evidence" value="ECO:0007669"/>
    <property type="project" value="UniProtKB-SubCell"/>
</dbReference>
<reference evidence="15 16" key="1">
    <citation type="submission" date="2018-04" db="EMBL/GenBank/DDBJ databases">
        <authorList>
            <person name="Vogel A."/>
        </authorList>
    </citation>
    <scope>NUCLEOTIDE SEQUENCE [LARGE SCALE GENOMIC DNA]</scope>
</reference>
<dbReference type="AlphaFoldDB" id="A0A484M8Z0"/>
<dbReference type="GO" id="GO:0008270">
    <property type="term" value="F:zinc ion binding"/>
    <property type="evidence" value="ECO:0007669"/>
    <property type="project" value="UniProtKB-KW"/>
</dbReference>
<keyword evidence="5 12" id="KW-0378">Hydrolase</keyword>
<evidence type="ECO:0000256" key="1">
    <source>
        <dbReference type="ARBA" id="ARBA00004123"/>
    </source>
</evidence>
<evidence type="ECO:0000256" key="5">
    <source>
        <dbReference type="ARBA" id="ARBA00022801"/>
    </source>
</evidence>
<evidence type="ECO:0000256" key="11">
    <source>
        <dbReference type="PROSITE-ProRule" id="PRU00812"/>
    </source>
</evidence>
<sequence>MAKAKSTTVKDAVHKLQLCLLDGIHDESKLFAAGSLMSRSDYQDVVTERTIANMCGYPLCSNFLPSDRPHKGRYHISRKEHKVYDLRETYMYCSAKCVVNSRAFSSGLPEERTSYLNPSKLNEVLQAFEQPGLDAQVDLGRKGDLGLSELKIQEKVEVKGGEVSLEEWIGPSNAIEGYVPQSDKTLKPQLKPPKRGSKSQHSQLNKKKTVLFSEADFTSCIITDDEYSISKLPSTSTALLNDSATEPSEIRSHGKTDLSSRTIILSDSGEPKNLQSVSGELESTSTEKDDDSYRFASAEACAAALSEAAEAVVSGCDVSSAVSEAGIIIMPPPQEMDEVDSGEDDGTLDGEPHLQKWPTKPGMPNYDLFESKDSLYDIPPEGFSLSLSPFSTMFMALFAWISSSSLAFIYGRDESDHEEYSSINGQEYPRKIVLSDGRSIEIRQTLAGCLSRALPGVVADLRLRIPISTLEKEMDKLFDTMSFVEPLPPFRMKQWQLIVHLFLDALSVSRIPVLNSFMTEMRFLLPKVQEQAGVSAEEYKIMKDLIIPLGRVPHFTMQSGA</sequence>
<feature type="compositionally biased region" description="Polar residues" evidence="13">
    <location>
        <begin position="273"/>
        <end position="284"/>
    </location>
</feature>
<evidence type="ECO:0000256" key="9">
    <source>
        <dbReference type="ARBA" id="ARBA00047761"/>
    </source>
</evidence>
<gene>
    <name evidence="15" type="ORF">CCAM_LOCUS26660</name>
</gene>
<dbReference type="Proteomes" id="UP000595140">
    <property type="component" value="Unassembled WGS sequence"/>
</dbReference>
<keyword evidence="4 12" id="KW-0863">Zinc-finger</keyword>
<comment type="catalytic activity">
    <reaction evidence="9 12">
        <text>O-phospho-L-seryl-[protein] + H2O = L-seryl-[protein] + phosphate</text>
        <dbReference type="Rhea" id="RHEA:20629"/>
        <dbReference type="Rhea" id="RHEA-COMP:9863"/>
        <dbReference type="Rhea" id="RHEA-COMP:11604"/>
        <dbReference type="ChEBI" id="CHEBI:15377"/>
        <dbReference type="ChEBI" id="CHEBI:29999"/>
        <dbReference type="ChEBI" id="CHEBI:43474"/>
        <dbReference type="ChEBI" id="CHEBI:83421"/>
        <dbReference type="EC" id="3.1.3.16"/>
    </reaction>
</comment>
<dbReference type="EC" id="3.1.3.16" evidence="12"/>
<comment type="subcellular location">
    <subcellularLocation>
        <location evidence="1 12">Nucleus</location>
    </subcellularLocation>
</comment>
<keyword evidence="3 12" id="KW-0479">Metal-binding</keyword>
<evidence type="ECO:0000256" key="6">
    <source>
        <dbReference type="ARBA" id="ARBA00022833"/>
    </source>
</evidence>
<keyword evidence="7 12" id="KW-0904">Protein phosphatase</keyword>
<proteinExistence type="inferred from homology"/>
<dbReference type="OrthoDB" id="1273062at2759"/>
<name>A0A484M8Z0_9ASTE</name>
<comment type="function">
    <text evidence="12">Putative RNA polymerase II subunit B1 C-terminal domain (CTD) phosphatase involved in RNA polymerase II transcription regulation.</text>
</comment>
<evidence type="ECO:0000256" key="2">
    <source>
        <dbReference type="ARBA" id="ARBA00005676"/>
    </source>
</evidence>
<feature type="region of interest" description="Disordered" evidence="13">
    <location>
        <begin position="179"/>
        <end position="205"/>
    </location>
</feature>
<dbReference type="Pfam" id="PF04181">
    <property type="entry name" value="RPAP2_Rtr1"/>
    <property type="match status" value="1"/>
</dbReference>
<dbReference type="InterPro" id="IPR038534">
    <property type="entry name" value="Rtr1/RPAP2_sf"/>
</dbReference>